<dbReference type="OrthoDB" id="9869824at2"/>
<dbReference type="GeneID" id="93090068"/>
<dbReference type="EMBL" id="UFVD01000001">
    <property type="protein sequence ID" value="SUX11204.1"/>
    <property type="molecule type" value="Genomic_DNA"/>
</dbReference>
<gene>
    <name evidence="1" type="ORF">NCTC12475_01420</name>
</gene>
<dbReference type="Gene3D" id="3.30.300.250">
    <property type="match status" value="1"/>
</dbReference>
<keyword evidence="2" id="KW-1185">Reference proteome</keyword>
<sequence length="137" mass="16073">MKKLIFLVVFCTFGFCKDVCLKDEMRATVDALNKQAPMQIDRDTIFTGSVCINDIFTYNYRINFKKDELTNEQIEKLETLMKEKVTNSFCSNENMRGFLNMLKGIEQNYYSKDSKFLFVLKIADKFLLTKQRALLSK</sequence>
<organism evidence="1 2">
    <name type="scientific">Campylobacter sputorum subsp. sputorum</name>
    <dbReference type="NCBI Taxonomy" id="32024"/>
    <lineage>
        <taxon>Bacteria</taxon>
        <taxon>Pseudomonadati</taxon>
        <taxon>Campylobacterota</taxon>
        <taxon>Epsilonproteobacteria</taxon>
        <taxon>Campylobacterales</taxon>
        <taxon>Campylobacteraceae</taxon>
        <taxon>Campylobacter</taxon>
    </lineage>
</organism>
<dbReference type="STRING" id="32024.GCA_000788295_01551"/>
<dbReference type="Proteomes" id="UP000254920">
    <property type="component" value="Unassembled WGS sequence"/>
</dbReference>
<evidence type="ECO:0000313" key="1">
    <source>
        <dbReference type="EMBL" id="SUX11204.1"/>
    </source>
</evidence>
<dbReference type="RefSeq" id="WP_089181965.1">
    <property type="nucleotide sequence ID" value="NZ_CP043427.1"/>
</dbReference>
<evidence type="ECO:0000313" key="2">
    <source>
        <dbReference type="Proteomes" id="UP000254920"/>
    </source>
</evidence>
<name>A0A381DKH3_9BACT</name>
<protein>
    <submittedName>
        <fullName evidence="1">Uncharacterized protein</fullName>
    </submittedName>
</protein>
<proteinExistence type="predicted"/>
<dbReference type="AlphaFoldDB" id="A0A381DKH3"/>
<reference evidence="1 2" key="1">
    <citation type="submission" date="2018-06" db="EMBL/GenBank/DDBJ databases">
        <authorList>
            <consortium name="Pathogen Informatics"/>
            <person name="Doyle S."/>
        </authorList>
    </citation>
    <scope>NUCLEOTIDE SEQUENCE [LARGE SCALE GENOMIC DNA]</scope>
    <source>
        <strain evidence="1 2">NCTC12475</strain>
    </source>
</reference>
<accession>A0A381DKH3</accession>